<feature type="signal peptide" evidence="2">
    <location>
        <begin position="1"/>
        <end position="23"/>
    </location>
</feature>
<feature type="compositionally biased region" description="Low complexity" evidence="1">
    <location>
        <begin position="213"/>
        <end position="228"/>
    </location>
</feature>
<name>A0A3B0JYC0_DROGU</name>
<evidence type="ECO:0000313" key="4">
    <source>
        <dbReference type="EMBL" id="SPP76088.1"/>
    </source>
</evidence>
<evidence type="ECO:0000313" key="5">
    <source>
        <dbReference type="Proteomes" id="UP000268350"/>
    </source>
</evidence>
<organism evidence="4 5">
    <name type="scientific">Drosophila guanche</name>
    <name type="common">Fruit fly</name>
    <dbReference type="NCBI Taxonomy" id="7266"/>
    <lineage>
        <taxon>Eukaryota</taxon>
        <taxon>Metazoa</taxon>
        <taxon>Ecdysozoa</taxon>
        <taxon>Arthropoda</taxon>
        <taxon>Hexapoda</taxon>
        <taxon>Insecta</taxon>
        <taxon>Pterygota</taxon>
        <taxon>Neoptera</taxon>
        <taxon>Endopterygota</taxon>
        <taxon>Diptera</taxon>
        <taxon>Brachycera</taxon>
        <taxon>Muscomorpha</taxon>
        <taxon>Ephydroidea</taxon>
        <taxon>Drosophilidae</taxon>
        <taxon>Drosophila</taxon>
        <taxon>Sophophora</taxon>
    </lineage>
</organism>
<feature type="domain" description="Kazal-like" evidence="3">
    <location>
        <begin position="300"/>
        <end position="356"/>
    </location>
</feature>
<reference evidence="5" key="1">
    <citation type="submission" date="2018-01" db="EMBL/GenBank/DDBJ databases">
        <authorList>
            <person name="Alioto T."/>
            <person name="Alioto T."/>
        </authorList>
    </citation>
    <scope>NUCLEOTIDE SEQUENCE [LARGE SCALE GENOMIC DNA]</scope>
</reference>
<dbReference type="EMBL" id="OUUW01000002">
    <property type="protein sequence ID" value="SPP76088.1"/>
    <property type="molecule type" value="Genomic_DNA"/>
</dbReference>
<feature type="compositionally biased region" description="Basic and acidic residues" evidence="1">
    <location>
        <begin position="231"/>
        <end position="255"/>
    </location>
</feature>
<keyword evidence="5" id="KW-1185">Reference proteome</keyword>
<feature type="region of interest" description="Disordered" evidence="1">
    <location>
        <begin position="211"/>
        <end position="279"/>
    </location>
</feature>
<protein>
    <recommendedName>
        <fullName evidence="3">Kazal-like domain-containing protein</fullName>
    </recommendedName>
</protein>
<sequence>MHFANKMRTLLVIALLSLSLAQATEVRQATEATTTTGKPQQVELPEHIQTLITNHIHHVLQNVKNKPDKPHTLTGTVEAASKGSVSQVVEPFSGLLPPLAHSSDVHIPAPDQPTASPALQPTLQSLQANDPQVRVINHEATGSLLHQGRPVAQNKVVMPPVPYVVLSLPGQQPVDVADKVNKLQQHVSQVMKQAQLHIPLAIQEAIKIKKEQQNQQNQQNQHKQQAQNTDAVKDQNEEEQKSQQQDKGKYQDNENKTTPQQDSSSTPLPTKSKTGRSLDKWHHHANQVHIPQLIAENKEEIELGKCSFQCPRQALSICASNGKCVVNFPGQCELSQWNCFNTKNVFHQVHDSECQNTIKCYKRDMM</sequence>
<dbReference type="PROSITE" id="PS51465">
    <property type="entry name" value="KAZAL_2"/>
    <property type="match status" value="1"/>
</dbReference>
<keyword evidence="2" id="KW-0732">Signal</keyword>
<dbReference type="Proteomes" id="UP000268350">
    <property type="component" value="Unassembled WGS sequence"/>
</dbReference>
<dbReference type="OMA" id="HANQVHI"/>
<dbReference type="OrthoDB" id="7856955at2759"/>
<dbReference type="STRING" id="7266.A0A3B0JYC0"/>
<evidence type="ECO:0000256" key="2">
    <source>
        <dbReference type="SAM" id="SignalP"/>
    </source>
</evidence>
<dbReference type="InterPro" id="IPR002350">
    <property type="entry name" value="Kazal_dom"/>
</dbReference>
<evidence type="ECO:0000259" key="3">
    <source>
        <dbReference type="PROSITE" id="PS51465"/>
    </source>
</evidence>
<feature type="compositionally biased region" description="Low complexity" evidence="1">
    <location>
        <begin position="263"/>
        <end position="272"/>
    </location>
</feature>
<evidence type="ECO:0000256" key="1">
    <source>
        <dbReference type="SAM" id="MobiDB-lite"/>
    </source>
</evidence>
<dbReference type="Pfam" id="PF07648">
    <property type="entry name" value="Kazal_2"/>
    <property type="match status" value="1"/>
</dbReference>
<dbReference type="AlphaFoldDB" id="A0A3B0JYC0"/>
<feature type="chain" id="PRO_5017328610" description="Kazal-like domain-containing protein" evidence="2">
    <location>
        <begin position="24"/>
        <end position="366"/>
    </location>
</feature>
<gene>
    <name evidence="4" type="ORF">DGUA_6G006561</name>
</gene>
<proteinExistence type="predicted"/>
<accession>A0A3B0JYC0</accession>
<dbReference type="Gene3D" id="3.30.60.30">
    <property type="match status" value="1"/>
</dbReference>